<evidence type="ECO:0000313" key="5">
    <source>
        <dbReference type="EMBL" id="ABD27504.1"/>
    </source>
</evidence>
<evidence type="ECO:0000313" key="6">
    <source>
        <dbReference type="Proteomes" id="UP000009134"/>
    </source>
</evidence>
<feature type="domain" description="Glycosyl transferase family 1" evidence="3">
    <location>
        <begin position="217"/>
        <end position="372"/>
    </location>
</feature>
<evidence type="ECO:0000259" key="4">
    <source>
        <dbReference type="Pfam" id="PF13439"/>
    </source>
</evidence>
<proteinExistence type="predicted"/>
<dbReference type="RefSeq" id="WP_011446708.1">
    <property type="nucleotide sequence ID" value="NC_007794.1"/>
</dbReference>
<sequence length="399" mass="43887">MNNTPTPPKVLLLLTSLHGGGAERVAVHLLNRLQGRFDMRMGLLRASGPYLDQADRSRLIVAPEGETHFNFDGPNSANYRPGKLVGSAVRAPLAFRRMIRETQPDVVLSFLKGTNLLVWLALMNMGRARPRWIAREGNNVLAVIREEAPNGAVARASRDLTAKAYRRADAVLANSTDMAAGLITDLDLDPAKMRMINNPIDIDGIREAAGESLPGAPNRPFILTAGRLEYQKAHEVLLRAFARSEAWRTHALVILGKGSRLGELHRLAAQLGIGEYVRFIGFVPNPYAWMARADLFVLPSRWEGFPTVAAEAMACGTPLLLTDCRFGARDIVEPGVTGELVPVNDEAALATEIAALLASPERRSALARAGREKVERFRLERMLEAYAALFDEQFAARRR</sequence>
<dbReference type="Proteomes" id="UP000009134">
    <property type="component" value="Chromosome"/>
</dbReference>
<evidence type="ECO:0000256" key="1">
    <source>
        <dbReference type="ARBA" id="ARBA00022676"/>
    </source>
</evidence>
<evidence type="ECO:0000259" key="3">
    <source>
        <dbReference type="Pfam" id="PF00534"/>
    </source>
</evidence>
<evidence type="ECO:0000256" key="2">
    <source>
        <dbReference type="ARBA" id="ARBA00022679"/>
    </source>
</evidence>
<reference evidence="6" key="1">
    <citation type="submission" date="2006-01" db="EMBL/GenBank/DDBJ databases">
        <title>Complete sequence of Novosphingobium aromaticivorans DSM 12444.</title>
        <authorList>
            <consortium name="US DOE Joint Genome Institute"/>
            <person name="Copeland A."/>
            <person name="Lucas S."/>
            <person name="Lapidus A."/>
            <person name="Barry K."/>
            <person name="Detter J.C."/>
            <person name="Glavina T."/>
            <person name="Hammon N."/>
            <person name="Israni S."/>
            <person name="Pitluck S."/>
            <person name="Chain P."/>
            <person name="Malfatti S."/>
            <person name="Shin M."/>
            <person name="Vergez L."/>
            <person name="Schmutz J."/>
            <person name="Larimer F."/>
            <person name="Land M."/>
            <person name="Kyrpides N."/>
            <person name="Ivanova N."/>
            <person name="Fredrickson J."/>
            <person name="Balkwill D."/>
            <person name="Romine M.F."/>
            <person name="Richardson P."/>
        </authorList>
    </citation>
    <scope>NUCLEOTIDE SEQUENCE [LARGE SCALE GENOMIC DNA]</scope>
    <source>
        <strain evidence="6">ATCC 700278 / DSM 12444 / CCUG 56034 / CIP 105152 / NBRC 16084 / F199</strain>
    </source>
</reference>
<dbReference type="KEGG" id="nar:Saro_3069"/>
<dbReference type="GO" id="GO:0016757">
    <property type="term" value="F:glycosyltransferase activity"/>
    <property type="evidence" value="ECO:0007669"/>
    <property type="project" value="UniProtKB-KW"/>
</dbReference>
<dbReference type="eggNOG" id="COG0438">
    <property type="taxonomic scope" value="Bacteria"/>
</dbReference>
<dbReference type="PANTHER" id="PTHR12526:SF510">
    <property type="entry name" value="D-INOSITOL 3-PHOSPHATE GLYCOSYLTRANSFERASE"/>
    <property type="match status" value="1"/>
</dbReference>
<dbReference type="EMBL" id="CP000248">
    <property type="protein sequence ID" value="ABD27504.1"/>
    <property type="molecule type" value="Genomic_DNA"/>
</dbReference>
<keyword evidence="2 5" id="KW-0808">Transferase</keyword>
<dbReference type="Gene3D" id="3.40.50.2000">
    <property type="entry name" value="Glycogen Phosphorylase B"/>
    <property type="match status" value="2"/>
</dbReference>
<name>Q2G3R9_NOVAD</name>
<keyword evidence="6" id="KW-1185">Reference proteome</keyword>
<keyword evidence="1" id="KW-0328">Glycosyltransferase</keyword>
<dbReference type="SUPFAM" id="SSF53756">
    <property type="entry name" value="UDP-Glycosyltransferase/glycogen phosphorylase"/>
    <property type="match status" value="1"/>
</dbReference>
<dbReference type="STRING" id="279238.Saro_3069"/>
<accession>Q2G3R9</accession>
<dbReference type="Pfam" id="PF13439">
    <property type="entry name" value="Glyco_transf_4"/>
    <property type="match status" value="1"/>
</dbReference>
<gene>
    <name evidence="5" type="ordered locus">Saro_3069</name>
</gene>
<dbReference type="CDD" id="cd03811">
    <property type="entry name" value="GT4_GT28_WabH-like"/>
    <property type="match status" value="1"/>
</dbReference>
<organism evidence="5 6">
    <name type="scientific">Novosphingobium aromaticivorans (strain ATCC 700278 / DSM 12444 / CCUG 56034 / CIP 105152 / NBRC 16084 / F199)</name>
    <dbReference type="NCBI Taxonomy" id="279238"/>
    <lineage>
        <taxon>Bacteria</taxon>
        <taxon>Pseudomonadati</taxon>
        <taxon>Pseudomonadota</taxon>
        <taxon>Alphaproteobacteria</taxon>
        <taxon>Sphingomonadales</taxon>
        <taxon>Sphingomonadaceae</taxon>
        <taxon>Novosphingobium</taxon>
    </lineage>
</organism>
<dbReference type="PANTHER" id="PTHR12526">
    <property type="entry name" value="GLYCOSYLTRANSFERASE"/>
    <property type="match status" value="1"/>
</dbReference>
<dbReference type="InterPro" id="IPR028098">
    <property type="entry name" value="Glyco_trans_4-like_N"/>
</dbReference>
<dbReference type="HOGENOM" id="CLU_009583_0_0_5"/>
<protein>
    <submittedName>
        <fullName evidence="5">Glycosyl transferase, group 1</fullName>
    </submittedName>
</protein>
<dbReference type="AlphaFoldDB" id="Q2G3R9"/>
<dbReference type="InterPro" id="IPR001296">
    <property type="entry name" value="Glyco_trans_1"/>
</dbReference>
<dbReference type="CAZy" id="GT4">
    <property type="family name" value="Glycosyltransferase Family 4"/>
</dbReference>
<feature type="domain" description="Glycosyltransferase subfamily 4-like N-terminal" evidence="4">
    <location>
        <begin position="20"/>
        <end position="203"/>
    </location>
</feature>
<dbReference type="Pfam" id="PF00534">
    <property type="entry name" value="Glycos_transf_1"/>
    <property type="match status" value="1"/>
</dbReference>